<keyword evidence="2" id="KW-1185">Reference proteome</keyword>
<comment type="caution">
    <text evidence="1">The sequence shown here is derived from an EMBL/GenBank/DDBJ whole genome shotgun (WGS) entry which is preliminary data.</text>
</comment>
<dbReference type="Proteomes" id="UP000187209">
    <property type="component" value="Unassembled WGS sequence"/>
</dbReference>
<name>A0A1R2BH21_9CILI</name>
<reference evidence="1 2" key="1">
    <citation type="submission" date="2016-11" db="EMBL/GenBank/DDBJ databases">
        <title>The macronuclear genome of Stentor coeruleus: a giant cell with tiny introns.</title>
        <authorList>
            <person name="Slabodnick M."/>
            <person name="Ruby J.G."/>
            <person name="Reiff S.B."/>
            <person name="Swart E.C."/>
            <person name="Gosai S."/>
            <person name="Prabakaran S."/>
            <person name="Witkowska E."/>
            <person name="Larue G.E."/>
            <person name="Fisher S."/>
            <person name="Freeman R.M."/>
            <person name="Gunawardena J."/>
            <person name="Chu W."/>
            <person name="Stover N.A."/>
            <person name="Gregory B.D."/>
            <person name="Nowacki M."/>
            <person name="Derisi J."/>
            <person name="Roy S.W."/>
            <person name="Marshall W.F."/>
            <person name="Sood P."/>
        </authorList>
    </citation>
    <scope>NUCLEOTIDE SEQUENCE [LARGE SCALE GENOMIC DNA]</scope>
    <source>
        <strain evidence="1">WM001</strain>
    </source>
</reference>
<protein>
    <submittedName>
        <fullName evidence="1">Uncharacterized protein</fullName>
    </submittedName>
</protein>
<dbReference type="EMBL" id="MPUH01000654">
    <property type="protein sequence ID" value="OMJ76058.1"/>
    <property type="molecule type" value="Genomic_DNA"/>
</dbReference>
<evidence type="ECO:0000313" key="2">
    <source>
        <dbReference type="Proteomes" id="UP000187209"/>
    </source>
</evidence>
<accession>A0A1R2BH21</accession>
<proteinExistence type="predicted"/>
<gene>
    <name evidence="1" type="ORF">SteCoe_24663</name>
</gene>
<evidence type="ECO:0000313" key="1">
    <source>
        <dbReference type="EMBL" id="OMJ76058.1"/>
    </source>
</evidence>
<organism evidence="1 2">
    <name type="scientific">Stentor coeruleus</name>
    <dbReference type="NCBI Taxonomy" id="5963"/>
    <lineage>
        <taxon>Eukaryota</taxon>
        <taxon>Sar</taxon>
        <taxon>Alveolata</taxon>
        <taxon>Ciliophora</taxon>
        <taxon>Postciliodesmatophora</taxon>
        <taxon>Heterotrichea</taxon>
        <taxon>Heterotrichida</taxon>
        <taxon>Stentoridae</taxon>
        <taxon>Stentor</taxon>
    </lineage>
</organism>
<dbReference type="AlphaFoldDB" id="A0A1R2BH21"/>
<sequence length="382" mass="44079">MFADSDIQSLSSLQNLDTPALEAAKLIDNKILIPLMGLNPLTSISDLEKIYAKKIKKILGIVEPDLRPLSLRFWNRSLEDSVVTEEVLATLILKFLLGLESSVDLGKIIRNFMRSGLESLTNILKRIIASNELKSFNISAFLVFTDFKYLKTLSSEITFWSFWSRRTPAEIRNFDNYFNDFMEFLSNNSIFTEYMKDLCQLNEDDFNYALVNALKGIILVENQHFEWYQVDGFTSYNRRIYIKLFDEIYPEMNKAAIFYVLLHELCHYFRRISCLTWEDSRNCSIPETTIDNIPLSGAGNIFEVKIFGRQHRFLNQSACHFLLASDGKLTQKEYSERFASINETRGDIYVSLMRGAGFGNKGVVVELSGCLISKHRGFNNFF</sequence>